<dbReference type="SUPFAM" id="SSF47413">
    <property type="entry name" value="lambda repressor-like DNA-binding domains"/>
    <property type="match status" value="1"/>
</dbReference>
<protein>
    <submittedName>
        <fullName evidence="2">Helix-turn-helix family protein</fullName>
    </submittedName>
</protein>
<evidence type="ECO:0000313" key="2">
    <source>
        <dbReference type="EMBL" id="EUJ47984.1"/>
    </source>
</evidence>
<accession>W7DFP1</accession>
<sequence length="187" mass="21566">MADIVFGFRLFVRLINPAYKNSIMQLVAKVNSKMQFITFSFLESLRGALKMTLLQRIKSLCASKKITIAELERKVDLSQGSIRNWDTKPPSIIRLRKVADYFDVSTDYLLGRTETPSFSTKDERDIQRMIDEMIQGLSNEHSLAYMKNGESELSEEDAELLRASLEAVARQSKILAKEKFTRKDYRK</sequence>
<dbReference type="Proteomes" id="UP000019241">
    <property type="component" value="Unassembled WGS sequence"/>
</dbReference>
<reference evidence="2 3" key="1">
    <citation type="submission" date="2012-12" db="EMBL/GenBank/DDBJ databases">
        <title>Novel taxa of Listeriaceae from agricultural environments in the United States.</title>
        <authorList>
            <person name="den Bakker H.C."/>
            <person name="Allred A."/>
            <person name="Warchocki S."/>
            <person name="Wright E.M."/>
            <person name="Burrell A."/>
            <person name="Nightingale K.K."/>
            <person name="Kephart D."/>
            <person name="Wiedmann M."/>
        </authorList>
    </citation>
    <scope>NUCLEOTIDE SEQUENCE [LARGE SCALE GENOMIC DNA]</scope>
    <source>
        <strain evidence="2 3">FSL S10-1203</strain>
    </source>
</reference>
<dbReference type="Gene3D" id="1.10.260.40">
    <property type="entry name" value="lambda repressor-like DNA-binding domains"/>
    <property type="match status" value="1"/>
</dbReference>
<dbReference type="PATRIC" id="fig|1265822.4.peg.3599"/>
<proteinExistence type="predicted"/>
<evidence type="ECO:0000259" key="1">
    <source>
        <dbReference type="PROSITE" id="PS50943"/>
    </source>
</evidence>
<dbReference type="PROSITE" id="PS50943">
    <property type="entry name" value="HTH_CROC1"/>
    <property type="match status" value="1"/>
</dbReference>
<dbReference type="SMART" id="SM00530">
    <property type="entry name" value="HTH_XRE"/>
    <property type="match status" value="1"/>
</dbReference>
<dbReference type="InterPro" id="IPR001387">
    <property type="entry name" value="Cro/C1-type_HTH"/>
</dbReference>
<gene>
    <name evidence="2" type="ORF">MCOL2_17712</name>
</gene>
<dbReference type="GO" id="GO:0003677">
    <property type="term" value="F:DNA binding"/>
    <property type="evidence" value="ECO:0007669"/>
    <property type="project" value="InterPro"/>
</dbReference>
<dbReference type="InterPro" id="IPR010982">
    <property type="entry name" value="Lambda_DNA-bd_dom_sf"/>
</dbReference>
<dbReference type="EMBL" id="AODM01000062">
    <property type="protein sequence ID" value="EUJ47984.1"/>
    <property type="molecule type" value="Genomic_DNA"/>
</dbReference>
<feature type="domain" description="HTH cro/C1-type" evidence="1">
    <location>
        <begin position="57"/>
        <end position="109"/>
    </location>
</feature>
<dbReference type="Pfam" id="PF01381">
    <property type="entry name" value="HTH_3"/>
    <property type="match status" value="1"/>
</dbReference>
<name>W7DFP1_9LIST</name>
<comment type="caution">
    <text evidence="2">The sequence shown here is derived from an EMBL/GenBank/DDBJ whole genome shotgun (WGS) entry which is preliminary data.</text>
</comment>
<dbReference type="CDD" id="cd00093">
    <property type="entry name" value="HTH_XRE"/>
    <property type="match status" value="1"/>
</dbReference>
<organism evidence="2 3">
    <name type="scientific">Listeria fleischmannii FSL S10-1203</name>
    <dbReference type="NCBI Taxonomy" id="1265822"/>
    <lineage>
        <taxon>Bacteria</taxon>
        <taxon>Bacillati</taxon>
        <taxon>Bacillota</taxon>
        <taxon>Bacilli</taxon>
        <taxon>Bacillales</taxon>
        <taxon>Listeriaceae</taxon>
        <taxon>Listeria</taxon>
    </lineage>
</organism>
<dbReference type="AlphaFoldDB" id="W7DFP1"/>
<evidence type="ECO:0000313" key="3">
    <source>
        <dbReference type="Proteomes" id="UP000019241"/>
    </source>
</evidence>